<keyword evidence="3" id="KW-1185">Reference proteome</keyword>
<feature type="transmembrane region" description="Helical" evidence="1">
    <location>
        <begin position="42"/>
        <end position="63"/>
    </location>
</feature>
<reference evidence="2 3" key="1">
    <citation type="submission" date="2016-10" db="EMBL/GenBank/DDBJ databases">
        <authorList>
            <person name="de Groot N.N."/>
        </authorList>
    </citation>
    <scope>NUCLEOTIDE SEQUENCE [LARGE SCALE GENOMIC DNA]</scope>
    <source>
        <strain evidence="2 3">DSM 28286</strain>
    </source>
</reference>
<evidence type="ECO:0000313" key="3">
    <source>
        <dbReference type="Proteomes" id="UP000199031"/>
    </source>
</evidence>
<protein>
    <submittedName>
        <fullName evidence="2">Uncharacterized protein</fullName>
    </submittedName>
</protein>
<keyword evidence="1" id="KW-1133">Transmembrane helix</keyword>
<feature type="transmembrane region" description="Helical" evidence="1">
    <location>
        <begin position="75"/>
        <end position="99"/>
    </location>
</feature>
<name>A0A1I5SDP2_9BACT</name>
<accession>A0A1I5SDP2</accession>
<organism evidence="2 3">
    <name type="scientific">Parafilimonas terrae</name>
    <dbReference type="NCBI Taxonomy" id="1465490"/>
    <lineage>
        <taxon>Bacteria</taxon>
        <taxon>Pseudomonadati</taxon>
        <taxon>Bacteroidota</taxon>
        <taxon>Chitinophagia</taxon>
        <taxon>Chitinophagales</taxon>
        <taxon>Chitinophagaceae</taxon>
        <taxon>Parafilimonas</taxon>
    </lineage>
</organism>
<keyword evidence="1" id="KW-0812">Transmembrane</keyword>
<evidence type="ECO:0000313" key="2">
    <source>
        <dbReference type="EMBL" id="SFP68868.1"/>
    </source>
</evidence>
<sequence length="115" mass="12312">MKFIIVVLLTALLGYAAPLYFTWWSFAVTSFIIALLIHQKALAAFLATFLGLFLLWGVMALIIDNANDHLLSQKIATLLPLGGSSILLIFVTAFTGGLVSGFAGLTGSLARKPVE</sequence>
<dbReference type="OrthoDB" id="965650at2"/>
<evidence type="ECO:0000256" key="1">
    <source>
        <dbReference type="SAM" id="Phobius"/>
    </source>
</evidence>
<dbReference type="Proteomes" id="UP000199031">
    <property type="component" value="Unassembled WGS sequence"/>
</dbReference>
<dbReference type="STRING" id="1465490.SAMN05444277_101717"/>
<proteinExistence type="predicted"/>
<keyword evidence="1" id="KW-0472">Membrane</keyword>
<gene>
    <name evidence="2" type="ORF">SAMN05444277_101717</name>
</gene>
<dbReference type="EMBL" id="FOXQ01000001">
    <property type="protein sequence ID" value="SFP68868.1"/>
    <property type="molecule type" value="Genomic_DNA"/>
</dbReference>
<dbReference type="RefSeq" id="WP_090654530.1">
    <property type="nucleotide sequence ID" value="NZ_FOXQ01000001.1"/>
</dbReference>
<dbReference type="AlphaFoldDB" id="A0A1I5SDP2"/>